<accession>A0AAU9EWI0</accession>
<protein>
    <submittedName>
        <fullName evidence="1">Uncharacterized protein</fullName>
    </submittedName>
</protein>
<proteinExistence type="predicted"/>
<sequence length="227" mass="25369">MERQASRGWTDEESLRNLRDELHEYAGPKGQAFWLSLARLGELALWWTGSLADAGEFQAVGDLLLNAPRKTLYVQGRALPVRLRRHQPITEQVRLLAPAGANLVQWLKNRTMLVVETQPLLPTLLDDLSHWPHQAPKACGEFQQRLDRVAGALCHITSLNLPEGRSVVEHLARVPLMEAEAIKERLCRFDLQRFEALGLHLRSLLPPAAPEMAQGRGAGQPAELPSP</sequence>
<name>A0AAU9EWI0_9BACT</name>
<reference evidence="2" key="1">
    <citation type="journal article" date="2023" name="Arch. Microbiol.">
        <title>Desulfoferula mesophilus gen. nov. sp. nov., a mesophilic sulfate-reducing bacterium isolated from a brackish lake sediment.</title>
        <authorList>
            <person name="Watanabe T."/>
            <person name="Yabe T."/>
            <person name="Tsuji J.M."/>
            <person name="Fukui M."/>
        </authorList>
    </citation>
    <scope>NUCLEOTIDE SEQUENCE [LARGE SCALE GENOMIC DNA]</scope>
    <source>
        <strain evidence="2">12FAK</strain>
    </source>
</reference>
<dbReference type="EMBL" id="AP028679">
    <property type="protein sequence ID" value="BEQ15910.1"/>
    <property type="molecule type" value="Genomic_DNA"/>
</dbReference>
<dbReference type="Proteomes" id="UP001366166">
    <property type="component" value="Chromosome"/>
</dbReference>
<dbReference type="RefSeq" id="WP_338601007.1">
    <property type="nucleotide sequence ID" value="NZ_AP028679.1"/>
</dbReference>
<dbReference type="KEGG" id="dmp:FAK_29760"/>
<organism evidence="1 2">
    <name type="scientific">Desulfoferula mesophila</name>
    <dbReference type="NCBI Taxonomy" id="3058419"/>
    <lineage>
        <taxon>Bacteria</taxon>
        <taxon>Pseudomonadati</taxon>
        <taxon>Thermodesulfobacteriota</taxon>
        <taxon>Desulfarculia</taxon>
        <taxon>Desulfarculales</taxon>
        <taxon>Desulfarculaceae</taxon>
        <taxon>Desulfoferula</taxon>
    </lineage>
</organism>
<keyword evidence="2" id="KW-1185">Reference proteome</keyword>
<dbReference type="AlphaFoldDB" id="A0AAU9EWI0"/>
<gene>
    <name evidence="1" type="ORF">FAK_29760</name>
</gene>
<evidence type="ECO:0000313" key="2">
    <source>
        <dbReference type="Proteomes" id="UP001366166"/>
    </source>
</evidence>
<evidence type="ECO:0000313" key="1">
    <source>
        <dbReference type="EMBL" id="BEQ15910.1"/>
    </source>
</evidence>